<proteinExistence type="predicted"/>
<evidence type="ECO:0000313" key="5">
    <source>
        <dbReference type="EMBL" id="OIR22947.1"/>
    </source>
</evidence>
<dbReference type="Gene3D" id="2.60.40.10">
    <property type="entry name" value="Immunoglobulins"/>
    <property type="match status" value="1"/>
</dbReference>
<feature type="transmembrane region" description="Helical" evidence="3">
    <location>
        <begin position="21"/>
        <end position="40"/>
    </location>
</feature>
<feature type="transmembrane region" description="Helical" evidence="3">
    <location>
        <begin position="46"/>
        <end position="63"/>
    </location>
</feature>
<dbReference type="PROSITE" id="PS50800">
    <property type="entry name" value="SAP"/>
    <property type="match status" value="1"/>
</dbReference>
<sequence length="437" mass="51545">MKIQKIDITPEKILDLLRDNFVFIIIAGIITFLLDYRDIFKGPDGIYYNIFFGLVSFFVLYIFKKSRSPFYYSPNYIFFVKDRNDPIVRLEPLLDPLVTKLGLVRYDDFVNIRYRLYPDLPTGIEINPNTGLISGFPMEVGNHTSEVKMRFLGGEYSTNIRIEVVNTLKEKMVVPDRSEFAPPRTVAQLLLREEDVLKREQDLEYSLVQEREAFEKEYHIKELSLRSAFDSEKDKLEKKLADSKRAYEDQLEQKNVEISNISSDMKDKLEKLDQENTNKIEELNQERSNQVEKLESEMITALQDKEREFIDFEKDIKSKFETKERELEENYKVEEVVEEESVEEKPEEEVVEEEPVEEQPEEEVVEEEPVEEKPEEEVVEEEPVEEEPEEEVEEEPEEEEYDYVSMTKAELVELAKKRGLAFSGTKKKLISRLEDND</sequence>
<feature type="coiled-coil region" evidence="1">
    <location>
        <begin position="226"/>
        <end position="304"/>
    </location>
</feature>
<dbReference type="SMART" id="SM00513">
    <property type="entry name" value="SAP"/>
    <property type="match status" value="1"/>
</dbReference>
<dbReference type="Gene3D" id="1.10.720.30">
    <property type="entry name" value="SAP domain"/>
    <property type="match status" value="1"/>
</dbReference>
<dbReference type="InterPro" id="IPR013783">
    <property type="entry name" value="Ig-like_fold"/>
</dbReference>
<keyword evidence="3" id="KW-0472">Membrane</keyword>
<evidence type="ECO:0000256" key="1">
    <source>
        <dbReference type="SAM" id="Coils"/>
    </source>
</evidence>
<keyword evidence="3" id="KW-1133">Transmembrane helix</keyword>
<comment type="caution">
    <text evidence="5">The sequence shown here is derived from an EMBL/GenBank/DDBJ whole genome shotgun (WGS) entry which is preliminary data.</text>
</comment>
<dbReference type="EMBL" id="MIYZ01000003">
    <property type="protein sequence ID" value="OIR22947.1"/>
    <property type="molecule type" value="Genomic_DNA"/>
</dbReference>
<organism evidence="5 6">
    <name type="scientific">Marine Group III euryarchaeote CG-Epi2</name>
    <dbReference type="NCBI Taxonomy" id="1888996"/>
    <lineage>
        <taxon>Archaea</taxon>
        <taxon>Methanobacteriati</taxon>
        <taxon>Thermoplasmatota</taxon>
        <taxon>Thermoplasmata</taxon>
        <taxon>Candidatus Thermoprofundales</taxon>
    </lineage>
</organism>
<feature type="region of interest" description="Disordered" evidence="2">
    <location>
        <begin position="334"/>
        <end position="403"/>
    </location>
</feature>
<keyword evidence="1" id="KW-0175">Coiled coil</keyword>
<evidence type="ECO:0000256" key="3">
    <source>
        <dbReference type="SAM" id="Phobius"/>
    </source>
</evidence>
<evidence type="ECO:0000256" key="2">
    <source>
        <dbReference type="SAM" id="MobiDB-lite"/>
    </source>
</evidence>
<gene>
    <name evidence="5" type="ORF">BET99_03060</name>
</gene>
<dbReference type="SUPFAM" id="SSF68906">
    <property type="entry name" value="SAP domain"/>
    <property type="match status" value="1"/>
</dbReference>
<reference evidence="5 6" key="1">
    <citation type="submission" date="2016-08" db="EMBL/GenBank/DDBJ databases">
        <title>New Insights into Marine Group III Euryarchaeota, from dark to light.</title>
        <authorList>
            <person name="Haro-Moreno J.M."/>
            <person name="Rodriguez-Valera F."/>
            <person name="Lopez-Garcia P."/>
            <person name="Moreira D."/>
            <person name="Martin-Cuadrado A.B."/>
        </authorList>
    </citation>
    <scope>NUCLEOTIDE SEQUENCE [LARGE SCALE GENOMIC DNA]</scope>
    <source>
        <strain evidence="5">CG-Epi2</strain>
    </source>
</reference>
<dbReference type="InterPro" id="IPR036361">
    <property type="entry name" value="SAP_dom_sf"/>
</dbReference>
<dbReference type="Proteomes" id="UP000183615">
    <property type="component" value="Unassembled WGS sequence"/>
</dbReference>
<name>A0A1J5TRZ8_9ARCH</name>
<accession>A0A1J5TRZ8</accession>
<dbReference type="AlphaFoldDB" id="A0A1J5TRZ8"/>
<evidence type="ECO:0000313" key="6">
    <source>
        <dbReference type="Proteomes" id="UP000183615"/>
    </source>
</evidence>
<feature type="domain" description="SAP" evidence="4">
    <location>
        <begin position="403"/>
        <end position="437"/>
    </location>
</feature>
<dbReference type="Pfam" id="PF02037">
    <property type="entry name" value="SAP"/>
    <property type="match status" value="1"/>
</dbReference>
<dbReference type="InterPro" id="IPR003034">
    <property type="entry name" value="SAP_dom"/>
</dbReference>
<protein>
    <recommendedName>
        <fullName evidence="4">SAP domain-containing protein</fullName>
    </recommendedName>
</protein>
<keyword evidence="3" id="KW-0812">Transmembrane</keyword>
<evidence type="ECO:0000259" key="4">
    <source>
        <dbReference type="PROSITE" id="PS50800"/>
    </source>
</evidence>
<feature type="compositionally biased region" description="Acidic residues" evidence="2">
    <location>
        <begin position="336"/>
        <end position="402"/>
    </location>
</feature>